<dbReference type="RefSeq" id="WP_285966722.1">
    <property type="nucleotide sequence ID" value="NZ_CP127294.1"/>
</dbReference>
<keyword evidence="2" id="KW-1185">Reference proteome</keyword>
<dbReference type="Proteomes" id="UP001236014">
    <property type="component" value="Chromosome"/>
</dbReference>
<accession>A0A9Y2IBA5</accession>
<dbReference type="AlphaFoldDB" id="A0A9Y2IBA5"/>
<organism evidence="1 2">
    <name type="scientific">Amycolatopsis carbonis</name>
    <dbReference type="NCBI Taxonomy" id="715471"/>
    <lineage>
        <taxon>Bacteria</taxon>
        <taxon>Bacillati</taxon>
        <taxon>Actinomycetota</taxon>
        <taxon>Actinomycetes</taxon>
        <taxon>Pseudonocardiales</taxon>
        <taxon>Pseudonocardiaceae</taxon>
        <taxon>Amycolatopsis</taxon>
    </lineage>
</organism>
<reference evidence="1 2" key="1">
    <citation type="submission" date="2023-06" db="EMBL/GenBank/DDBJ databases">
        <authorList>
            <person name="Oyuntsetseg B."/>
            <person name="Kim S.B."/>
        </authorList>
    </citation>
    <scope>NUCLEOTIDE SEQUENCE [LARGE SCALE GENOMIC DNA]</scope>
    <source>
        <strain evidence="1 2">2-15</strain>
    </source>
</reference>
<dbReference type="KEGG" id="acab:QRX50_31360"/>
<proteinExistence type="predicted"/>
<protein>
    <submittedName>
        <fullName evidence="1">Uncharacterized protein</fullName>
    </submittedName>
</protein>
<dbReference type="EMBL" id="CP127294">
    <property type="protein sequence ID" value="WIX75960.1"/>
    <property type="molecule type" value="Genomic_DNA"/>
</dbReference>
<evidence type="ECO:0000313" key="2">
    <source>
        <dbReference type="Proteomes" id="UP001236014"/>
    </source>
</evidence>
<gene>
    <name evidence="1" type="ORF">QRX50_31360</name>
</gene>
<name>A0A9Y2IBA5_9PSEU</name>
<sequence>METDPPRPLTGQERLMLDLLLSSDFVGAPELREQSRSAVVVGRCGCGCPSVDLLTSDSAPIARVASRLVPSELEVLPAGEEAPGEVILFADDGRLSYLEYVYFDRPPADWPDPSRVRVLG</sequence>
<evidence type="ECO:0000313" key="1">
    <source>
        <dbReference type="EMBL" id="WIX75960.1"/>
    </source>
</evidence>